<evidence type="ECO:0000313" key="3">
    <source>
        <dbReference type="EMBL" id="GLK68086.1"/>
    </source>
</evidence>
<evidence type="ECO:0000259" key="2">
    <source>
        <dbReference type="PROSITE" id="PS50206"/>
    </source>
</evidence>
<dbReference type="GO" id="GO:0006400">
    <property type="term" value="P:tRNA modification"/>
    <property type="evidence" value="ECO:0007669"/>
    <property type="project" value="UniProtKB-UniRule"/>
</dbReference>
<dbReference type="Gene3D" id="3.30.70.100">
    <property type="match status" value="1"/>
</dbReference>
<name>A0A9W6IZL0_9HYPH</name>
<comment type="function">
    <text evidence="1">Catalyzes oxygen-dependent 5-hydroxyuridine (ho5U) modification at position 34 in tRNAs.</text>
</comment>
<dbReference type="GO" id="GO:0016705">
    <property type="term" value="F:oxidoreductase activity, acting on paired donors, with incorporation or reduction of molecular oxygen"/>
    <property type="evidence" value="ECO:0007669"/>
    <property type="project" value="UniProtKB-UniRule"/>
</dbReference>
<dbReference type="Pfam" id="PF00581">
    <property type="entry name" value="Rhodanese"/>
    <property type="match status" value="1"/>
</dbReference>
<feature type="domain" description="Rhodanese" evidence="2">
    <location>
        <begin position="126"/>
        <end position="220"/>
    </location>
</feature>
<dbReference type="RefSeq" id="WP_271168316.1">
    <property type="nucleotide sequence ID" value="NZ_BSFI01000007.1"/>
</dbReference>
<reference evidence="3" key="2">
    <citation type="submission" date="2023-01" db="EMBL/GenBank/DDBJ databases">
        <authorList>
            <person name="Sun Q."/>
            <person name="Evtushenko L."/>
        </authorList>
    </citation>
    <scope>NUCLEOTIDE SEQUENCE</scope>
    <source>
        <strain evidence="3">VKM B-2347</strain>
    </source>
</reference>
<comment type="catalytic activity">
    <reaction evidence="1">
        <text>uridine(34) in tRNA + AH2 + O2 = 5-hydroxyuridine(34) in tRNA + A + H2O</text>
        <dbReference type="Rhea" id="RHEA:64224"/>
        <dbReference type="Rhea" id="RHEA-COMP:11727"/>
        <dbReference type="Rhea" id="RHEA-COMP:13381"/>
        <dbReference type="ChEBI" id="CHEBI:13193"/>
        <dbReference type="ChEBI" id="CHEBI:15377"/>
        <dbReference type="ChEBI" id="CHEBI:15379"/>
        <dbReference type="ChEBI" id="CHEBI:17499"/>
        <dbReference type="ChEBI" id="CHEBI:65315"/>
        <dbReference type="ChEBI" id="CHEBI:136877"/>
    </reaction>
</comment>
<dbReference type="InterPro" id="IPR040503">
    <property type="entry name" value="TRHO_N"/>
</dbReference>
<dbReference type="EC" id="1.14.-.-" evidence="1"/>
<evidence type="ECO:0000313" key="4">
    <source>
        <dbReference type="Proteomes" id="UP001143372"/>
    </source>
</evidence>
<organism evidence="3 4">
    <name type="scientific">Hansschlegelia plantiphila</name>
    <dbReference type="NCBI Taxonomy" id="374655"/>
    <lineage>
        <taxon>Bacteria</taxon>
        <taxon>Pseudomonadati</taxon>
        <taxon>Pseudomonadota</taxon>
        <taxon>Alphaproteobacteria</taxon>
        <taxon>Hyphomicrobiales</taxon>
        <taxon>Methylopilaceae</taxon>
        <taxon>Hansschlegelia</taxon>
    </lineage>
</organism>
<comment type="caution">
    <text evidence="3">The sequence shown here is derived from an EMBL/GenBank/DDBJ whole genome shotgun (WGS) entry which is preliminary data.</text>
</comment>
<dbReference type="SMART" id="SM00450">
    <property type="entry name" value="RHOD"/>
    <property type="match status" value="1"/>
</dbReference>
<dbReference type="AlphaFoldDB" id="A0A9W6IZL0"/>
<accession>A0A9W6IZL0</accession>
<protein>
    <recommendedName>
        <fullName evidence="1">tRNA uridine(34) hydroxylase</fullName>
        <ecNumber evidence="1">1.14.-.-</ecNumber>
    </recommendedName>
    <alternativeName>
        <fullName evidence="1">tRNA hydroxylation protein O</fullName>
    </alternativeName>
</protein>
<dbReference type="SUPFAM" id="SSF52821">
    <property type="entry name" value="Rhodanese/Cell cycle control phosphatase"/>
    <property type="match status" value="1"/>
</dbReference>
<comment type="similarity">
    <text evidence="1">Belongs to the TrhO family.</text>
</comment>
<keyword evidence="4" id="KW-1185">Reference proteome</keyword>
<dbReference type="InterPro" id="IPR020936">
    <property type="entry name" value="TrhO"/>
</dbReference>
<reference evidence="3" key="1">
    <citation type="journal article" date="2014" name="Int. J. Syst. Evol. Microbiol.">
        <title>Complete genome sequence of Corynebacterium casei LMG S-19264T (=DSM 44701T), isolated from a smear-ripened cheese.</title>
        <authorList>
            <consortium name="US DOE Joint Genome Institute (JGI-PGF)"/>
            <person name="Walter F."/>
            <person name="Albersmeier A."/>
            <person name="Kalinowski J."/>
            <person name="Ruckert C."/>
        </authorList>
    </citation>
    <scope>NUCLEOTIDE SEQUENCE</scope>
    <source>
        <strain evidence="3">VKM B-2347</strain>
    </source>
</reference>
<keyword evidence="1" id="KW-0819">tRNA processing</keyword>
<dbReference type="InterPro" id="IPR001763">
    <property type="entry name" value="Rhodanese-like_dom"/>
</dbReference>
<dbReference type="PROSITE" id="PS50206">
    <property type="entry name" value="RHODANESE_3"/>
    <property type="match status" value="1"/>
</dbReference>
<dbReference type="Gene3D" id="3.40.250.10">
    <property type="entry name" value="Rhodanese-like domain"/>
    <property type="match status" value="1"/>
</dbReference>
<dbReference type="EMBL" id="BSFI01000007">
    <property type="protein sequence ID" value="GLK68086.1"/>
    <property type="molecule type" value="Genomic_DNA"/>
</dbReference>
<evidence type="ECO:0000256" key="1">
    <source>
        <dbReference type="HAMAP-Rule" id="MF_00469"/>
    </source>
</evidence>
<keyword evidence="1" id="KW-0560">Oxidoreductase</keyword>
<proteinExistence type="inferred from homology"/>
<dbReference type="InterPro" id="IPR036873">
    <property type="entry name" value="Rhodanese-like_dom_sf"/>
</dbReference>
<dbReference type="PANTHER" id="PTHR43268">
    <property type="entry name" value="THIOSULFATE SULFURTRANSFERASE/RHODANESE-LIKE DOMAIN-CONTAINING PROTEIN 2"/>
    <property type="match status" value="1"/>
</dbReference>
<gene>
    <name evidence="1" type="primary">trhO</name>
    <name evidence="3" type="ORF">GCM10008179_17240</name>
</gene>
<dbReference type="Pfam" id="PF17773">
    <property type="entry name" value="UPF0176_N"/>
    <property type="match status" value="1"/>
</dbReference>
<dbReference type="Proteomes" id="UP001143372">
    <property type="component" value="Unassembled WGS sequence"/>
</dbReference>
<sequence length="249" mass="26587">MPLAVAALYKFVALPDFRALQAPLRDLCAELGVTGTLLLAPEGINGTVAGESAAIDALLEGLRFGPLFDGRLSDIEPKLSNAEAQPFKRLKVRLKREIVTLGDPAADPTVRTGAYVAPCEWNALIARDDVVVVDVRNAFEVAMGSFDGAVNPRTKRFGDFKGFAAGTLAGARPKTVALYCTGGIRCEKASSHLLANGFSDVCQLKGGILKYLEEVDPADSLWRGSCFVFDERVALGHGLVEQTPEHADV</sequence>
<dbReference type="PANTHER" id="PTHR43268:SF3">
    <property type="entry name" value="RHODANESE-LIKE DOMAIN-CONTAINING PROTEIN 7-RELATED"/>
    <property type="match status" value="1"/>
</dbReference>
<dbReference type="HAMAP" id="MF_00469">
    <property type="entry name" value="TrhO"/>
    <property type="match status" value="1"/>
</dbReference>